<sequence length="387" mass="43311">MEANNTNPAMLNKAFRTAQFALRGFDNDQGDKRFIHDTFLSYPPRVCLSGPSFVVPRPKAENFELIDDLIRTSVLAVMISKQVEERVGFLTLGRRGHHDTLESRSITLSLFLKHPFDEQMHALEMMQYAFHWAFAYGNYHRVAAHCYEFDHFGMSLCRTAGMHEEGGCREVLFADGRWYGSIQWSLLLGEWHGARYMGPARWLEDRVTLSFAATFGRLLFSTTFSAGLHATRALIAFHDSRREPSRPVGHSIQASHRQAMFSELYTHAKAWKHHDDADMEAGDFDRTPAPSGRPSLSMLRTDEDATEVLDAFLPAKGAGVHHHLLKTSSSGPTIIDQGLSLPSSPLQDEVAIDSRPDVQLPTQSEMENRSSSVGKASNVSEGSCPVM</sequence>
<evidence type="ECO:0000313" key="3">
    <source>
        <dbReference type="Proteomes" id="UP001163105"/>
    </source>
</evidence>
<name>A0AB34FME8_9HYPO</name>
<evidence type="ECO:0000256" key="1">
    <source>
        <dbReference type="SAM" id="MobiDB-lite"/>
    </source>
</evidence>
<keyword evidence="3" id="KW-1185">Reference proteome</keyword>
<comment type="caution">
    <text evidence="2">The sequence shown here is derived from an EMBL/GenBank/DDBJ whole genome shotgun (WGS) entry which is preliminary data.</text>
</comment>
<feature type="region of interest" description="Disordered" evidence="1">
    <location>
        <begin position="353"/>
        <end position="387"/>
    </location>
</feature>
<reference evidence="2" key="1">
    <citation type="submission" date="2023-01" db="EMBL/GenBank/DDBJ databases">
        <title>The growth and conidiation of Purpureocillium lavendulum are regulated by nitrogen source and histone H3K14 acetylation.</title>
        <authorList>
            <person name="Tang P."/>
            <person name="Han J."/>
            <person name="Zhang C."/>
            <person name="Tang P."/>
            <person name="Qi F."/>
            <person name="Zhang K."/>
            <person name="Liang L."/>
        </authorList>
    </citation>
    <scope>NUCLEOTIDE SEQUENCE</scope>
    <source>
        <strain evidence="2">YMF1.00683</strain>
    </source>
</reference>
<gene>
    <name evidence="2" type="ORF">O9K51_06127</name>
</gene>
<dbReference type="AlphaFoldDB" id="A0AB34FME8"/>
<evidence type="ECO:0000313" key="2">
    <source>
        <dbReference type="EMBL" id="KAJ6440337.1"/>
    </source>
</evidence>
<feature type="compositionally biased region" description="Polar residues" evidence="1">
    <location>
        <begin position="360"/>
        <end position="381"/>
    </location>
</feature>
<organism evidence="2 3">
    <name type="scientific">Purpureocillium lavendulum</name>
    <dbReference type="NCBI Taxonomy" id="1247861"/>
    <lineage>
        <taxon>Eukaryota</taxon>
        <taxon>Fungi</taxon>
        <taxon>Dikarya</taxon>
        <taxon>Ascomycota</taxon>
        <taxon>Pezizomycotina</taxon>
        <taxon>Sordariomycetes</taxon>
        <taxon>Hypocreomycetidae</taxon>
        <taxon>Hypocreales</taxon>
        <taxon>Ophiocordycipitaceae</taxon>
        <taxon>Purpureocillium</taxon>
    </lineage>
</organism>
<protein>
    <submittedName>
        <fullName evidence="2">Major facilitator superfamily transporter</fullName>
    </submittedName>
</protein>
<proteinExistence type="predicted"/>
<accession>A0AB34FME8</accession>
<dbReference type="EMBL" id="JAQHRD010000005">
    <property type="protein sequence ID" value="KAJ6440337.1"/>
    <property type="molecule type" value="Genomic_DNA"/>
</dbReference>
<dbReference type="Gene3D" id="3.40.630.30">
    <property type="match status" value="1"/>
</dbReference>
<dbReference type="InterPro" id="IPR016181">
    <property type="entry name" value="Acyl_CoA_acyltransferase"/>
</dbReference>
<dbReference type="Proteomes" id="UP001163105">
    <property type="component" value="Unassembled WGS sequence"/>
</dbReference>
<dbReference type="SUPFAM" id="SSF55729">
    <property type="entry name" value="Acyl-CoA N-acyltransferases (Nat)"/>
    <property type="match status" value="1"/>
</dbReference>